<sequence length="195" mass="20483">MDFGARGKFCVLTFEDTRPTNSPYTFSGSSATSSVTSRSGRSGTNPPAVGHSSGIPAGLLKPLQPSDTARRSRSRSSSACAAADQALSSGFERSGTTPHQDPNSCRFAEAPDPIVGGGDWPPQPISSRHHNPDVDSHASQVCSTAASLLTQLSGQLQQLNVSNQASLVKPVNQVRNEPTEFDLPAPPSPDMLDVR</sequence>
<dbReference type="AlphaFoldDB" id="A0A3P6HW25"/>
<feature type="region of interest" description="Disordered" evidence="1">
    <location>
        <begin position="16"/>
        <end position="139"/>
    </location>
</feature>
<accession>A0A3P6HW25</accession>
<dbReference type="EMBL" id="UXSR01001146">
    <property type="protein sequence ID" value="VDD77963.1"/>
    <property type="molecule type" value="Genomic_DNA"/>
</dbReference>
<evidence type="ECO:0000256" key="1">
    <source>
        <dbReference type="SAM" id="MobiDB-lite"/>
    </source>
</evidence>
<reference evidence="2 3" key="1">
    <citation type="submission" date="2018-10" db="EMBL/GenBank/DDBJ databases">
        <authorList>
            <consortium name="Pathogen Informatics"/>
        </authorList>
    </citation>
    <scope>NUCLEOTIDE SEQUENCE [LARGE SCALE GENOMIC DNA]</scope>
</reference>
<feature type="compositionally biased region" description="Polar residues" evidence="1">
    <location>
        <begin position="94"/>
        <end position="103"/>
    </location>
</feature>
<keyword evidence="3" id="KW-1185">Reference proteome</keyword>
<evidence type="ECO:0000313" key="2">
    <source>
        <dbReference type="EMBL" id="VDD77963.1"/>
    </source>
</evidence>
<feature type="compositionally biased region" description="Low complexity" evidence="1">
    <location>
        <begin position="75"/>
        <end position="89"/>
    </location>
</feature>
<dbReference type="OrthoDB" id="6283537at2759"/>
<protein>
    <submittedName>
        <fullName evidence="2">Uncharacterized protein</fullName>
    </submittedName>
</protein>
<gene>
    <name evidence="2" type="ORF">MCOS_LOCUS3966</name>
</gene>
<dbReference type="Proteomes" id="UP000267029">
    <property type="component" value="Unassembled WGS sequence"/>
</dbReference>
<name>A0A3P6HW25_MESCO</name>
<organism evidence="2 3">
    <name type="scientific">Mesocestoides corti</name>
    <name type="common">Flatworm</name>
    <dbReference type="NCBI Taxonomy" id="53468"/>
    <lineage>
        <taxon>Eukaryota</taxon>
        <taxon>Metazoa</taxon>
        <taxon>Spiralia</taxon>
        <taxon>Lophotrochozoa</taxon>
        <taxon>Platyhelminthes</taxon>
        <taxon>Cestoda</taxon>
        <taxon>Eucestoda</taxon>
        <taxon>Cyclophyllidea</taxon>
        <taxon>Mesocestoididae</taxon>
        <taxon>Mesocestoides</taxon>
    </lineage>
</organism>
<evidence type="ECO:0000313" key="3">
    <source>
        <dbReference type="Proteomes" id="UP000267029"/>
    </source>
</evidence>
<proteinExistence type="predicted"/>
<feature type="compositionally biased region" description="Low complexity" evidence="1">
    <location>
        <begin position="27"/>
        <end position="44"/>
    </location>
</feature>